<evidence type="ECO:0000256" key="7">
    <source>
        <dbReference type="SAM" id="MobiDB-lite"/>
    </source>
</evidence>
<evidence type="ECO:0000313" key="8">
    <source>
        <dbReference type="EMBL" id="CAJ2501808.1"/>
    </source>
</evidence>
<dbReference type="PANTHER" id="PTHR16288:SF0">
    <property type="entry name" value="TRNA (GUANINE-N(7)-)-METHYLTRANSFERASE NON-CATALYTIC SUBUNIT WDR4"/>
    <property type="match status" value="1"/>
</dbReference>
<evidence type="ECO:0000256" key="1">
    <source>
        <dbReference type="ARBA" id="ARBA00004123"/>
    </source>
</evidence>
<dbReference type="GO" id="GO:0005829">
    <property type="term" value="C:cytosol"/>
    <property type="evidence" value="ECO:0007669"/>
    <property type="project" value="TreeGrafter"/>
</dbReference>
<dbReference type="InterPro" id="IPR028884">
    <property type="entry name" value="Trm82"/>
</dbReference>
<feature type="region of interest" description="Disordered" evidence="7">
    <location>
        <begin position="48"/>
        <end position="137"/>
    </location>
</feature>
<keyword evidence="9" id="KW-1185">Reference proteome</keyword>
<dbReference type="InterPro" id="IPR015943">
    <property type="entry name" value="WD40/YVTN_repeat-like_dom_sf"/>
</dbReference>
<feature type="compositionally biased region" description="Low complexity" evidence="7">
    <location>
        <begin position="319"/>
        <end position="336"/>
    </location>
</feature>
<dbReference type="GO" id="GO:0043527">
    <property type="term" value="C:tRNA methyltransferase complex"/>
    <property type="evidence" value="ECO:0007669"/>
    <property type="project" value="TreeGrafter"/>
</dbReference>
<comment type="similarity">
    <text evidence="6">Belongs to the WD repeat TRM82 family.</text>
</comment>
<dbReference type="Proteomes" id="UP001295740">
    <property type="component" value="Unassembled WGS sequence"/>
</dbReference>
<evidence type="ECO:0000256" key="2">
    <source>
        <dbReference type="ARBA" id="ARBA00022574"/>
    </source>
</evidence>
<accession>A0AAI8VBH2</accession>
<keyword evidence="5 6" id="KW-0539">Nucleus</keyword>
<organism evidence="8 9">
    <name type="scientific">Anthostomella pinea</name>
    <dbReference type="NCBI Taxonomy" id="933095"/>
    <lineage>
        <taxon>Eukaryota</taxon>
        <taxon>Fungi</taxon>
        <taxon>Dikarya</taxon>
        <taxon>Ascomycota</taxon>
        <taxon>Pezizomycotina</taxon>
        <taxon>Sordariomycetes</taxon>
        <taxon>Xylariomycetidae</taxon>
        <taxon>Xylariales</taxon>
        <taxon>Xylariaceae</taxon>
        <taxon>Anthostomella</taxon>
    </lineage>
</organism>
<dbReference type="InterPro" id="IPR036322">
    <property type="entry name" value="WD40_repeat_dom_sf"/>
</dbReference>
<dbReference type="AlphaFoldDB" id="A0AAI8VBH2"/>
<dbReference type="EMBL" id="CAUWAG010000003">
    <property type="protein sequence ID" value="CAJ2501808.1"/>
    <property type="molecule type" value="Genomic_DNA"/>
</dbReference>
<sequence length="583" mass="62911">MNLPYQCLSALGTGGLFCAAKGTSIHTFDLGADPQFLSSWSHPLRFKQKQAENSKPQDGEDTPMEEAPGEQANDQPPSKKRKLDEGTEYSKAEAEVKVETENEDDDAATPEAPANGKGKGKNKGKGKDQKKPKSEYAAVRPEAPFVIILTATDDGSHVVAVTGQDKAIWTFEHDGKGASKELSQRVMPKRPCSISITSDKKTILCADKFGDVYALPLLPSSPAPLPSSSTPLLESPSTSTPDANASASADTASPAAQQQPKVHRGANTLTVHSQRNLRALEEQRKQLAKPREAPKDGRPTFEHELLLGHVSMLTAVTAARAPASSSSPDGSSSTRPYIITGDRDEHIRVSRGMPQAHVIETYCLGHESFVGALCIPGPQPKILISGGGDADLLVWDWRAGTLLGRTEILGRVREVVQDAAKVAVAKLYSYEAELGCFVVAICERVPALFIFQLKDNNTLEHVQTLQLPGNVLDVTAVKAANSQTPKLVAAVDPTNDAESNHLDNNFQQSLLLFELDGSGSTWTPKGTIQGGPAASEDLEVARDELDKVLYTVEQLRKTELRDETEQGEPSEKYYKKLPVPDLD</sequence>
<feature type="compositionally biased region" description="Low complexity" evidence="7">
    <location>
        <begin position="226"/>
        <end position="256"/>
    </location>
</feature>
<keyword evidence="3 6" id="KW-0819">tRNA processing</keyword>
<feature type="region of interest" description="Disordered" evidence="7">
    <location>
        <begin position="560"/>
        <end position="583"/>
    </location>
</feature>
<feature type="compositionally biased region" description="Basic and acidic residues" evidence="7">
    <location>
        <begin position="49"/>
        <end position="58"/>
    </location>
</feature>
<dbReference type="GO" id="GO:0106004">
    <property type="term" value="P:tRNA (guanine-N7)-methylation"/>
    <property type="evidence" value="ECO:0007669"/>
    <property type="project" value="UniProtKB-UniRule"/>
</dbReference>
<gene>
    <name evidence="8" type="ORF">KHLLAP_LOCUS2276</name>
</gene>
<evidence type="ECO:0000256" key="5">
    <source>
        <dbReference type="ARBA" id="ARBA00023242"/>
    </source>
</evidence>
<dbReference type="Gene3D" id="2.130.10.10">
    <property type="entry name" value="YVTN repeat-like/Quinoprotein amine dehydrogenase"/>
    <property type="match status" value="1"/>
</dbReference>
<evidence type="ECO:0000256" key="3">
    <source>
        <dbReference type="ARBA" id="ARBA00022694"/>
    </source>
</evidence>
<feature type="compositionally biased region" description="Basic and acidic residues" evidence="7">
    <location>
        <begin position="125"/>
        <end position="134"/>
    </location>
</feature>
<reference evidence="8" key="1">
    <citation type="submission" date="2023-10" db="EMBL/GenBank/DDBJ databases">
        <authorList>
            <person name="Hackl T."/>
        </authorList>
    </citation>
    <scope>NUCLEOTIDE SEQUENCE</scope>
</reference>
<dbReference type="PANTHER" id="PTHR16288">
    <property type="entry name" value="WD40 REPEAT PROTEIN 4"/>
    <property type="match status" value="1"/>
</dbReference>
<comment type="pathway">
    <text evidence="6">tRNA modification; N(7)-methylguanine-tRNA biosynthesis.</text>
</comment>
<keyword evidence="4 6" id="KW-0677">Repeat</keyword>
<proteinExistence type="inferred from homology"/>
<feature type="compositionally biased region" description="Acidic residues" evidence="7">
    <location>
        <begin position="59"/>
        <end position="68"/>
    </location>
</feature>
<dbReference type="GO" id="GO:0005634">
    <property type="term" value="C:nucleus"/>
    <property type="evidence" value="ECO:0007669"/>
    <property type="project" value="UniProtKB-SubCell"/>
</dbReference>
<comment type="caution">
    <text evidence="8">The sequence shown here is derived from an EMBL/GenBank/DDBJ whole genome shotgun (WGS) entry which is preliminary data.</text>
</comment>
<comment type="subcellular location">
    <subcellularLocation>
        <location evidence="1 6">Nucleus</location>
    </subcellularLocation>
</comment>
<dbReference type="HAMAP" id="MF_03056">
    <property type="entry name" value="TRM82"/>
    <property type="match status" value="1"/>
</dbReference>
<feature type="compositionally biased region" description="Basic and acidic residues" evidence="7">
    <location>
        <begin position="560"/>
        <end position="574"/>
    </location>
</feature>
<feature type="region of interest" description="Disordered" evidence="7">
    <location>
        <begin position="224"/>
        <end position="265"/>
    </location>
</feature>
<comment type="function">
    <text evidence="6">Required for the formation of N(7)-methylguanine at position 46 (m7G46) in tRNA. In the complex, it is required to stabilize and induce conformational changes of the catalytic subunit.</text>
</comment>
<evidence type="ECO:0000313" key="9">
    <source>
        <dbReference type="Proteomes" id="UP001295740"/>
    </source>
</evidence>
<evidence type="ECO:0000256" key="6">
    <source>
        <dbReference type="HAMAP-Rule" id="MF_03056"/>
    </source>
</evidence>
<name>A0AAI8VBH2_9PEZI</name>
<feature type="compositionally biased region" description="Basic and acidic residues" evidence="7">
    <location>
        <begin position="82"/>
        <end position="100"/>
    </location>
</feature>
<evidence type="ECO:0000256" key="4">
    <source>
        <dbReference type="ARBA" id="ARBA00022737"/>
    </source>
</evidence>
<keyword evidence="2 6" id="KW-0853">WD repeat</keyword>
<feature type="region of interest" description="Disordered" evidence="7">
    <location>
        <begin position="319"/>
        <end position="338"/>
    </location>
</feature>
<protein>
    <submittedName>
        <fullName evidence="8">Uu.00g046610.m01.CDS01</fullName>
    </submittedName>
</protein>
<dbReference type="SUPFAM" id="SSF50978">
    <property type="entry name" value="WD40 repeat-like"/>
    <property type="match status" value="1"/>
</dbReference>